<proteinExistence type="predicted"/>
<sequence>MIMLTKYLLLMKKSKPPYTLVQLDDTAICTEYPIRCIVKPICQTKNVLTKENNS</sequence>
<accession>A0A0M8ZPZ8</accession>
<evidence type="ECO:0000313" key="1">
    <source>
        <dbReference type="EMBL" id="KOX67283.1"/>
    </source>
</evidence>
<evidence type="ECO:0000313" key="2">
    <source>
        <dbReference type="Proteomes" id="UP000053105"/>
    </source>
</evidence>
<dbReference type="AlphaFoldDB" id="A0A0M8ZPZ8"/>
<keyword evidence="2" id="KW-1185">Reference proteome</keyword>
<gene>
    <name evidence="1" type="ORF">WN51_00017</name>
</gene>
<dbReference type="Proteomes" id="UP000053105">
    <property type="component" value="Unassembled WGS sequence"/>
</dbReference>
<name>A0A0M8ZPZ8_9HYME</name>
<organism evidence="1 2">
    <name type="scientific">Melipona quadrifasciata</name>
    <dbReference type="NCBI Taxonomy" id="166423"/>
    <lineage>
        <taxon>Eukaryota</taxon>
        <taxon>Metazoa</taxon>
        <taxon>Ecdysozoa</taxon>
        <taxon>Arthropoda</taxon>
        <taxon>Hexapoda</taxon>
        <taxon>Insecta</taxon>
        <taxon>Pterygota</taxon>
        <taxon>Neoptera</taxon>
        <taxon>Endopterygota</taxon>
        <taxon>Hymenoptera</taxon>
        <taxon>Apocrita</taxon>
        <taxon>Aculeata</taxon>
        <taxon>Apoidea</taxon>
        <taxon>Anthophila</taxon>
        <taxon>Apidae</taxon>
        <taxon>Melipona</taxon>
    </lineage>
</organism>
<protein>
    <submittedName>
        <fullName evidence="1">Uncharacterized protein</fullName>
    </submittedName>
</protein>
<dbReference type="EMBL" id="KQ437917">
    <property type="protein sequence ID" value="KOX67283.1"/>
    <property type="molecule type" value="Genomic_DNA"/>
</dbReference>
<reference evidence="1 2" key="1">
    <citation type="submission" date="2015-07" db="EMBL/GenBank/DDBJ databases">
        <title>The genome of Melipona quadrifasciata.</title>
        <authorList>
            <person name="Pan H."/>
            <person name="Kapheim K."/>
        </authorList>
    </citation>
    <scope>NUCLEOTIDE SEQUENCE [LARGE SCALE GENOMIC DNA]</scope>
    <source>
        <strain evidence="1">0111107301</strain>
        <tissue evidence="1">Whole body</tissue>
    </source>
</reference>